<keyword evidence="1" id="KW-0808">Transferase</keyword>
<feature type="domain" description="Histidine kinase/HSP90-like ATPase" evidence="2">
    <location>
        <begin position="10"/>
        <end position="106"/>
    </location>
</feature>
<protein>
    <recommendedName>
        <fullName evidence="2">Histidine kinase/HSP90-like ATPase domain-containing protein</fullName>
    </recommendedName>
</protein>
<comment type="caution">
    <text evidence="3">The sequence shown here is derived from an EMBL/GenBank/DDBJ whole genome shotgun (WGS) entry which is preliminary data.</text>
</comment>
<dbReference type="InterPro" id="IPR003594">
    <property type="entry name" value="HATPase_dom"/>
</dbReference>
<dbReference type="PANTHER" id="PTHR35526:SF3">
    <property type="entry name" value="ANTI-SIGMA-F FACTOR RSBW"/>
    <property type="match status" value="1"/>
</dbReference>
<dbReference type="SUPFAM" id="SSF55874">
    <property type="entry name" value="ATPase domain of HSP90 chaperone/DNA topoisomerase II/histidine kinase"/>
    <property type="match status" value="1"/>
</dbReference>
<dbReference type="Proteomes" id="UP000641932">
    <property type="component" value="Unassembled WGS sequence"/>
</dbReference>
<name>A0A918DYE7_9ACTN</name>
<dbReference type="CDD" id="cd16936">
    <property type="entry name" value="HATPase_RsbW-like"/>
    <property type="match status" value="1"/>
</dbReference>
<reference evidence="3" key="2">
    <citation type="submission" date="2020-09" db="EMBL/GenBank/DDBJ databases">
        <authorList>
            <person name="Sun Q."/>
            <person name="Zhou Y."/>
        </authorList>
    </citation>
    <scope>NUCLEOTIDE SEQUENCE</scope>
    <source>
        <strain evidence="3">CGMCC 4.7201</strain>
    </source>
</reference>
<dbReference type="GO" id="GO:0004674">
    <property type="term" value="F:protein serine/threonine kinase activity"/>
    <property type="evidence" value="ECO:0007669"/>
    <property type="project" value="UniProtKB-KW"/>
</dbReference>
<keyword evidence="1" id="KW-0418">Kinase</keyword>
<keyword evidence="4" id="KW-1185">Reference proteome</keyword>
<evidence type="ECO:0000259" key="2">
    <source>
        <dbReference type="Pfam" id="PF13581"/>
    </source>
</evidence>
<dbReference type="Pfam" id="PF13581">
    <property type="entry name" value="HATPase_c_2"/>
    <property type="match status" value="1"/>
</dbReference>
<dbReference type="Gene3D" id="3.30.565.10">
    <property type="entry name" value="Histidine kinase-like ATPase, C-terminal domain"/>
    <property type="match status" value="1"/>
</dbReference>
<dbReference type="EMBL" id="BMMS01000015">
    <property type="protein sequence ID" value="GGO90539.1"/>
    <property type="molecule type" value="Genomic_DNA"/>
</dbReference>
<dbReference type="InterPro" id="IPR036890">
    <property type="entry name" value="HATPase_C_sf"/>
</dbReference>
<proteinExistence type="predicted"/>
<dbReference type="InterPro" id="IPR050267">
    <property type="entry name" value="Anti-sigma-factor_SerPK"/>
</dbReference>
<dbReference type="RefSeq" id="WP_373287048.1">
    <property type="nucleotide sequence ID" value="NZ_BMMS01000015.1"/>
</dbReference>
<dbReference type="PANTHER" id="PTHR35526">
    <property type="entry name" value="ANTI-SIGMA-F FACTOR RSBW-RELATED"/>
    <property type="match status" value="1"/>
</dbReference>
<organism evidence="3 4">
    <name type="scientific">Wenjunlia tyrosinilytica</name>
    <dbReference type="NCBI Taxonomy" id="1544741"/>
    <lineage>
        <taxon>Bacteria</taxon>
        <taxon>Bacillati</taxon>
        <taxon>Actinomycetota</taxon>
        <taxon>Actinomycetes</taxon>
        <taxon>Kitasatosporales</taxon>
        <taxon>Streptomycetaceae</taxon>
        <taxon>Wenjunlia</taxon>
    </lineage>
</organism>
<evidence type="ECO:0000313" key="4">
    <source>
        <dbReference type="Proteomes" id="UP000641932"/>
    </source>
</evidence>
<reference evidence="3" key="1">
    <citation type="journal article" date="2014" name="Int. J. Syst. Evol. Microbiol.">
        <title>Complete genome sequence of Corynebacterium casei LMG S-19264T (=DSM 44701T), isolated from a smear-ripened cheese.</title>
        <authorList>
            <consortium name="US DOE Joint Genome Institute (JGI-PGF)"/>
            <person name="Walter F."/>
            <person name="Albersmeier A."/>
            <person name="Kalinowski J."/>
            <person name="Ruckert C."/>
        </authorList>
    </citation>
    <scope>NUCLEOTIDE SEQUENCE</scope>
    <source>
        <strain evidence="3">CGMCC 4.7201</strain>
    </source>
</reference>
<evidence type="ECO:0000256" key="1">
    <source>
        <dbReference type="ARBA" id="ARBA00022527"/>
    </source>
</evidence>
<evidence type="ECO:0000313" key="3">
    <source>
        <dbReference type="EMBL" id="GGO90539.1"/>
    </source>
</evidence>
<dbReference type="AlphaFoldDB" id="A0A918DYE7"/>
<keyword evidence="1" id="KW-0723">Serine/threonine-protein kinase</keyword>
<sequence>MPRTSLRFPFAATPPAVRTARRRIVAAVRSWGVELDDSLSHRIELVASELLTNGLVHAGGWLTAGADLDHDRLIVEVFDSNHVLPRPRVATPDDEGGRGLTLIDALCLSRGEESTASGKRCWAVLSVPPPVVLVLPEPVQPYRYV</sequence>
<gene>
    <name evidence="3" type="ORF">GCM10012280_36290</name>
</gene>
<accession>A0A918DYE7</accession>